<sequence length="61" mass="6912">MKTNLHFSSLIPRFHIGTRKGRISLPSLIGYTKARTSGSALQGYPLQRGKTIQKREEPSYH</sequence>
<dbReference type="AlphaFoldDB" id="A0A552EJ13"/>
<dbReference type="EMBL" id="SFBI01000133">
    <property type="protein sequence ID" value="TRU34485.1"/>
    <property type="molecule type" value="Genomic_DNA"/>
</dbReference>
<dbReference type="Proteomes" id="UP000317708">
    <property type="component" value="Unassembled WGS sequence"/>
</dbReference>
<name>A0A552EJ13_MICAE</name>
<accession>A0A552EJ13</accession>
<feature type="region of interest" description="Disordered" evidence="1">
    <location>
        <begin position="40"/>
        <end position="61"/>
    </location>
</feature>
<evidence type="ECO:0000313" key="2">
    <source>
        <dbReference type="EMBL" id="TRU34485.1"/>
    </source>
</evidence>
<reference evidence="2 3" key="1">
    <citation type="submission" date="2019-01" db="EMBL/GenBank/DDBJ databases">
        <title>Coherence of Microcystis species and biogeography revealed through population genomics.</title>
        <authorList>
            <person name="Perez-Carrascal O.M."/>
            <person name="Terrat Y."/>
            <person name="Giani A."/>
            <person name="Fortin N."/>
            <person name="Tromas N."/>
            <person name="Shapiro B.J."/>
        </authorList>
    </citation>
    <scope>NUCLEOTIDE SEQUENCE [LARGE SCALE GENOMIC DNA]</scope>
    <source>
        <strain evidence="2">Ma_MB_S_20031200_S102</strain>
    </source>
</reference>
<evidence type="ECO:0000256" key="1">
    <source>
        <dbReference type="SAM" id="MobiDB-lite"/>
    </source>
</evidence>
<proteinExistence type="predicted"/>
<evidence type="ECO:0000313" key="3">
    <source>
        <dbReference type="Proteomes" id="UP000317708"/>
    </source>
</evidence>
<gene>
    <name evidence="2" type="ORF">EWV92_15365</name>
</gene>
<comment type="caution">
    <text evidence="2">The sequence shown here is derived from an EMBL/GenBank/DDBJ whole genome shotgun (WGS) entry which is preliminary data.</text>
</comment>
<protein>
    <submittedName>
        <fullName evidence="2">Uncharacterized protein</fullName>
    </submittedName>
</protein>
<organism evidence="2 3">
    <name type="scientific">Microcystis aeruginosa Ma_MB_S_20031200_S102</name>
    <dbReference type="NCBI Taxonomy" id="2486254"/>
    <lineage>
        <taxon>Bacteria</taxon>
        <taxon>Bacillati</taxon>
        <taxon>Cyanobacteriota</taxon>
        <taxon>Cyanophyceae</taxon>
        <taxon>Oscillatoriophycideae</taxon>
        <taxon>Chroococcales</taxon>
        <taxon>Microcystaceae</taxon>
        <taxon>Microcystis</taxon>
    </lineage>
</organism>